<dbReference type="InterPro" id="IPR001867">
    <property type="entry name" value="OmpR/PhoB-type_DNA-bd"/>
</dbReference>
<dbReference type="SUPFAM" id="SSF52172">
    <property type="entry name" value="CheY-like"/>
    <property type="match status" value="1"/>
</dbReference>
<evidence type="ECO:0000256" key="1">
    <source>
        <dbReference type="ARBA" id="ARBA00022553"/>
    </source>
</evidence>
<dbReference type="Proteomes" id="UP000885750">
    <property type="component" value="Unassembled WGS sequence"/>
</dbReference>
<feature type="domain" description="OmpR/PhoB-type" evidence="9">
    <location>
        <begin position="130"/>
        <end position="228"/>
    </location>
</feature>
<keyword evidence="4 7" id="KW-0238">DNA-binding</keyword>
<dbReference type="Gene3D" id="3.40.50.2300">
    <property type="match status" value="1"/>
</dbReference>
<protein>
    <submittedName>
        <fullName evidence="10">Response regulator transcription factor</fullName>
    </submittedName>
</protein>
<dbReference type="Pfam" id="PF00486">
    <property type="entry name" value="Trans_reg_C"/>
    <property type="match status" value="1"/>
</dbReference>
<evidence type="ECO:0000256" key="7">
    <source>
        <dbReference type="PROSITE-ProRule" id="PRU01091"/>
    </source>
</evidence>
<dbReference type="InterPro" id="IPR001789">
    <property type="entry name" value="Sig_transdc_resp-reg_receiver"/>
</dbReference>
<keyword evidence="3" id="KW-0805">Transcription regulation</keyword>
<evidence type="ECO:0000259" key="8">
    <source>
        <dbReference type="PROSITE" id="PS50110"/>
    </source>
</evidence>
<dbReference type="CDD" id="cd00383">
    <property type="entry name" value="trans_reg_C"/>
    <property type="match status" value="1"/>
</dbReference>
<proteinExistence type="predicted"/>
<accession>A0A7V2SYR7</accession>
<evidence type="ECO:0000313" key="10">
    <source>
        <dbReference type="EMBL" id="HFC91936.1"/>
    </source>
</evidence>
<dbReference type="Gene3D" id="1.10.10.10">
    <property type="entry name" value="Winged helix-like DNA-binding domain superfamily/Winged helix DNA-binding domain"/>
    <property type="match status" value="1"/>
</dbReference>
<feature type="modified residue" description="4-aspartylphosphate" evidence="6">
    <location>
        <position position="55"/>
    </location>
</feature>
<dbReference type="InterPro" id="IPR039420">
    <property type="entry name" value="WalR-like"/>
</dbReference>
<dbReference type="GO" id="GO:0032993">
    <property type="term" value="C:protein-DNA complex"/>
    <property type="evidence" value="ECO:0007669"/>
    <property type="project" value="TreeGrafter"/>
</dbReference>
<feature type="domain" description="Response regulatory" evidence="8">
    <location>
        <begin position="6"/>
        <end position="119"/>
    </location>
</feature>
<dbReference type="PANTHER" id="PTHR48111:SF4">
    <property type="entry name" value="DNA-BINDING DUAL TRANSCRIPTIONAL REGULATOR OMPR"/>
    <property type="match status" value="1"/>
</dbReference>
<evidence type="ECO:0000256" key="5">
    <source>
        <dbReference type="ARBA" id="ARBA00023163"/>
    </source>
</evidence>
<keyword evidence="5" id="KW-0804">Transcription</keyword>
<dbReference type="AlphaFoldDB" id="A0A7V2SYR7"/>
<comment type="caution">
    <text evidence="10">The sequence shown here is derived from an EMBL/GenBank/DDBJ whole genome shotgun (WGS) entry which is preliminary data.</text>
</comment>
<dbReference type="PANTHER" id="PTHR48111">
    <property type="entry name" value="REGULATOR OF RPOS"/>
    <property type="match status" value="1"/>
</dbReference>
<dbReference type="PROSITE" id="PS50110">
    <property type="entry name" value="RESPONSE_REGULATORY"/>
    <property type="match status" value="1"/>
</dbReference>
<dbReference type="InterPro" id="IPR016032">
    <property type="entry name" value="Sig_transdc_resp-reg_C-effctor"/>
</dbReference>
<evidence type="ECO:0000256" key="4">
    <source>
        <dbReference type="ARBA" id="ARBA00023125"/>
    </source>
</evidence>
<keyword evidence="2" id="KW-0902">Two-component regulatory system</keyword>
<dbReference type="GO" id="GO:0006355">
    <property type="term" value="P:regulation of DNA-templated transcription"/>
    <property type="evidence" value="ECO:0007669"/>
    <property type="project" value="InterPro"/>
</dbReference>
<gene>
    <name evidence="10" type="ORF">ENJ51_03910</name>
</gene>
<evidence type="ECO:0000256" key="6">
    <source>
        <dbReference type="PROSITE-ProRule" id="PRU00169"/>
    </source>
</evidence>
<dbReference type="EMBL" id="DRMS01000154">
    <property type="protein sequence ID" value="HFC91936.1"/>
    <property type="molecule type" value="Genomic_DNA"/>
</dbReference>
<evidence type="ECO:0000256" key="3">
    <source>
        <dbReference type="ARBA" id="ARBA00023015"/>
    </source>
</evidence>
<dbReference type="Pfam" id="PF00072">
    <property type="entry name" value="Response_reg"/>
    <property type="match status" value="1"/>
</dbReference>
<dbReference type="InterPro" id="IPR011006">
    <property type="entry name" value="CheY-like_superfamily"/>
</dbReference>
<evidence type="ECO:0000259" key="9">
    <source>
        <dbReference type="PROSITE" id="PS51755"/>
    </source>
</evidence>
<dbReference type="PROSITE" id="PS51755">
    <property type="entry name" value="OMPR_PHOB"/>
    <property type="match status" value="1"/>
</dbReference>
<organism evidence="10">
    <name type="scientific">Leucothrix mucor</name>
    <dbReference type="NCBI Taxonomy" id="45248"/>
    <lineage>
        <taxon>Bacteria</taxon>
        <taxon>Pseudomonadati</taxon>
        <taxon>Pseudomonadota</taxon>
        <taxon>Gammaproteobacteria</taxon>
        <taxon>Thiotrichales</taxon>
        <taxon>Thiotrichaceae</taxon>
        <taxon>Leucothrix</taxon>
    </lineage>
</organism>
<keyword evidence="1 6" id="KW-0597">Phosphoprotein</keyword>
<sequence>MTHQLQLVISDPQATSATLCKNYLEKHAIQVRIATSLETLKVLLKEKKADILLFDLCQPDGDGMRFIQNIGLQSSMGIIVFTHEFDPLDKLISLETCADDYIQKPCNFREVVARIRAVHRRIQSYKQQDNINFYCKGFIMDCLSRSVTLDSGRKLNLTRYEFDMLKVLIECKNQPVSRQKLLNAVSYQSDINQLTYRSVDSVIYRLRNKMPDKECIKTLYGVGYTFEESVFDYSVTESPIKKLRNIHTSTVLFNKTLHRLVSSNFEQLSMDLSRSG</sequence>
<dbReference type="GO" id="GO:0000156">
    <property type="term" value="F:phosphorelay response regulator activity"/>
    <property type="evidence" value="ECO:0007669"/>
    <property type="project" value="TreeGrafter"/>
</dbReference>
<feature type="DNA-binding region" description="OmpR/PhoB-type" evidence="7">
    <location>
        <begin position="130"/>
        <end position="228"/>
    </location>
</feature>
<reference evidence="10" key="1">
    <citation type="journal article" date="2020" name="mSystems">
        <title>Genome- and Community-Level Interaction Insights into Carbon Utilization and Element Cycling Functions of Hydrothermarchaeota in Hydrothermal Sediment.</title>
        <authorList>
            <person name="Zhou Z."/>
            <person name="Liu Y."/>
            <person name="Xu W."/>
            <person name="Pan J."/>
            <person name="Luo Z.H."/>
            <person name="Li M."/>
        </authorList>
    </citation>
    <scope>NUCLEOTIDE SEQUENCE [LARGE SCALE GENOMIC DNA]</scope>
    <source>
        <strain evidence="10">HyVt-493</strain>
    </source>
</reference>
<dbReference type="InterPro" id="IPR036388">
    <property type="entry name" value="WH-like_DNA-bd_sf"/>
</dbReference>
<dbReference type="GO" id="GO:0000976">
    <property type="term" value="F:transcription cis-regulatory region binding"/>
    <property type="evidence" value="ECO:0007669"/>
    <property type="project" value="TreeGrafter"/>
</dbReference>
<dbReference type="GO" id="GO:0005829">
    <property type="term" value="C:cytosol"/>
    <property type="evidence" value="ECO:0007669"/>
    <property type="project" value="TreeGrafter"/>
</dbReference>
<dbReference type="SMART" id="SM00862">
    <property type="entry name" value="Trans_reg_C"/>
    <property type="match status" value="1"/>
</dbReference>
<dbReference type="Gene3D" id="6.10.250.690">
    <property type="match status" value="1"/>
</dbReference>
<dbReference type="SUPFAM" id="SSF46894">
    <property type="entry name" value="C-terminal effector domain of the bipartite response regulators"/>
    <property type="match status" value="1"/>
</dbReference>
<dbReference type="SMART" id="SM00448">
    <property type="entry name" value="REC"/>
    <property type="match status" value="1"/>
</dbReference>
<evidence type="ECO:0000256" key="2">
    <source>
        <dbReference type="ARBA" id="ARBA00023012"/>
    </source>
</evidence>
<name>A0A7V2SYR7_LEUMU</name>